<comment type="caution">
    <text evidence="1">The sequence shown here is derived from an EMBL/GenBank/DDBJ whole genome shotgun (WGS) entry which is preliminary data.</text>
</comment>
<evidence type="ECO:0000313" key="1">
    <source>
        <dbReference type="EMBL" id="MBD8019390.1"/>
    </source>
</evidence>
<accession>A0ABR8WQN6</accession>
<protein>
    <submittedName>
        <fullName evidence="1">Uncharacterized protein</fullName>
    </submittedName>
</protein>
<keyword evidence="2" id="KW-1185">Reference proteome</keyword>
<dbReference type="RefSeq" id="WP_191724992.1">
    <property type="nucleotide sequence ID" value="NZ_JACSPY010000001.1"/>
</dbReference>
<reference evidence="1 2" key="1">
    <citation type="submission" date="2020-08" db="EMBL/GenBank/DDBJ databases">
        <title>A Genomic Blueprint of the Chicken Gut Microbiome.</title>
        <authorList>
            <person name="Gilroy R."/>
            <person name="Ravi A."/>
            <person name="Getino M."/>
            <person name="Pursley I."/>
            <person name="Horton D.L."/>
            <person name="Alikhan N.-F."/>
            <person name="Baker D."/>
            <person name="Gharbi K."/>
            <person name="Hall N."/>
            <person name="Watson M."/>
            <person name="Adriaenssens E.M."/>
            <person name="Foster-Nyarko E."/>
            <person name="Jarju S."/>
            <person name="Secka A."/>
            <person name="Antonio M."/>
            <person name="Oren A."/>
            <person name="Chaudhuri R."/>
            <person name="La Ragione R.M."/>
            <person name="Hildebrand F."/>
            <person name="Pallen M.J."/>
        </authorList>
    </citation>
    <scope>NUCLEOTIDE SEQUENCE [LARGE SCALE GENOMIC DNA]</scope>
    <source>
        <strain evidence="1 2">Re57</strain>
    </source>
</reference>
<dbReference type="EMBL" id="JACSPY010000001">
    <property type="protein sequence ID" value="MBD8019390.1"/>
    <property type="molecule type" value="Genomic_DNA"/>
</dbReference>
<name>A0ABR8WQN6_9MICO</name>
<evidence type="ECO:0000313" key="2">
    <source>
        <dbReference type="Proteomes" id="UP000651517"/>
    </source>
</evidence>
<sequence length="224" mass="24568">MTTMQELKAKADNSDLIRKVQNISIWLAAEDAPEVEKLVGADGQLIPLPEEYQPLGMITKDDGVTFSSEFDSEGVEAHGYLSEVREDPTSQERTFQVNALESNRITLQEAHGIDLSTVSLDADGNLVFDEPEIPIRQFGRIVAIGSDGAGVGEYFMGRWYPRVKVNSIDDLVWSMTDPLSYNLTYKAFPDPQLGISVRHLWAGAGFKASAERAGFKLAASSPGE</sequence>
<proteinExistence type="predicted"/>
<gene>
    <name evidence="1" type="ORF">H9634_01145</name>
</gene>
<dbReference type="Proteomes" id="UP000651517">
    <property type="component" value="Unassembled WGS sequence"/>
</dbReference>
<organism evidence="1 2">
    <name type="scientific">Brevibacterium gallinarum</name>
    <dbReference type="NCBI Taxonomy" id="2762220"/>
    <lineage>
        <taxon>Bacteria</taxon>
        <taxon>Bacillati</taxon>
        <taxon>Actinomycetota</taxon>
        <taxon>Actinomycetes</taxon>
        <taxon>Micrococcales</taxon>
        <taxon>Brevibacteriaceae</taxon>
        <taxon>Brevibacterium</taxon>
    </lineage>
</organism>